<evidence type="ECO:0000313" key="4">
    <source>
        <dbReference type="EMBL" id="CAB4200660.1"/>
    </source>
</evidence>
<evidence type="ECO:0000313" key="5">
    <source>
        <dbReference type="EMBL" id="CAB4213362.1"/>
    </source>
</evidence>
<evidence type="ECO:0000313" key="1">
    <source>
        <dbReference type="EMBL" id="CAB4136187.1"/>
    </source>
</evidence>
<gene>
    <name evidence="3" type="ORF">UFOVP1094_53</name>
    <name evidence="4" type="ORF">UFOVP1342_53</name>
    <name evidence="5" type="ORF">UFOVP1450_4</name>
    <name evidence="6" type="ORF">UFOVP1539_41</name>
    <name evidence="1" type="ORF">UFOVP297_29</name>
    <name evidence="2" type="ORF">UFOVP917_51</name>
</gene>
<dbReference type="EMBL" id="LR797034">
    <property type="protein sequence ID" value="CAB4183316.1"/>
    <property type="molecule type" value="Genomic_DNA"/>
</dbReference>
<evidence type="ECO:0000313" key="6">
    <source>
        <dbReference type="EMBL" id="CAB5228033.1"/>
    </source>
</evidence>
<proteinExistence type="predicted"/>
<name>A0A6J5QLD5_9CAUD</name>
<sequence length="65" mass="7515">MTFEAHIDDMLKVNFINVLAFVVSISDFEVYVRIFSMCAAAVYTIVKIVQTVQDIRNKKKDDEKL</sequence>
<reference evidence="3" key="1">
    <citation type="submission" date="2020-05" db="EMBL/GenBank/DDBJ databases">
        <authorList>
            <person name="Chiriac C."/>
            <person name="Salcher M."/>
            <person name="Ghai R."/>
            <person name="Kavagutti S V."/>
        </authorList>
    </citation>
    <scope>NUCLEOTIDE SEQUENCE</scope>
</reference>
<dbReference type="EMBL" id="LR796310">
    <property type="protein sequence ID" value="CAB4136187.1"/>
    <property type="molecule type" value="Genomic_DNA"/>
</dbReference>
<evidence type="ECO:0000313" key="2">
    <source>
        <dbReference type="EMBL" id="CAB4171357.1"/>
    </source>
</evidence>
<organism evidence="3">
    <name type="scientific">uncultured Caudovirales phage</name>
    <dbReference type="NCBI Taxonomy" id="2100421"/>
    <lineage>
        <taxon>Viruses</taxon>
        <taxon>Duplodnaviria</taxon>
        <taxon>Heunggongvirae</taxon>
        <taxon>Uroviricota</taxon>
        <taxon>Caudoviricetes</taxon>
        <taxon>Peduoviridae</taxon>
        <taxon>Maltschvirus</taxon>
        <taxon>Maltschvirus maltsch</taxon>
    </lineage>
</organism>
<dbReference type="EMBL" id="LR796863">
    <property type="protein sequence ID" value="CAB4171357.1"/>
    <property type="molecule type" value="Genomic_DNA"/>
</dbReference>
<evidence type="ECO:0000313" key="3">
    <source>
        <dbReference type="EMBL" id="CAB4183316.1"/>
    </source>
</evidence>
<dbReference type="EMBL" id="LR797297">
    <property type="protein sequence ID" value="CAB4200660.1"/>
    <property type="molecule type" value="Genomic_DNA"/>
</dbReference>
<protein>
    <submittedName>
        <fullName evidence="3">Uncharacterized protein</fullName>
    </submittedName>
</protein>
<dbReference type="EMBL" id="LR798381">
    <property type="protein sequence ID" value="CAB5228033.1"/>
    <property type="molecule type" value="Genomic_DNA"/>
</dbReference>
<accession>A0A6J5QLD5</accession>
<dbReference type="EMBL" id="LR797400">
    <property type="protein sequence ID" value="CAB4213362.1"/>
    <property type="molecule type" value="Genomic_DNA"/>
</dbReference>